<protein>
    <submittedName>
        <fullName evidence="5">Sugar ABC transporter substrate-binding protein</fullName>
    </submittedName>
</protein>
<evidence type="ECO:0000256" key="2">
    <source>
        <dbReference type="ARBA" id="ARBA00022448"/>
    </source>
</evidence>
<dbReference type="PANTHER" id="PTHR30061:SF50">
    <property type="entry name" value="MALTOSE_MALTODEXTRIN-BINDING PERIPLASMIC PROTEIN"/>
    <property type="match status" value="1"/>
</dbReference>
<dbReference type="Pfam" id="PF01547">
    <property type="entry name" value="SBP_bac_1"/>
    <property type="match status" value="1"/>
</dbReference>
<dbReference type="Gene3D" id="3.40.190.10">
    <property type="entry name" value="Periplasmic binding protein-like II"/>
    <property type="match status" value="2"/>
</dbReference>
<dbReference type="AlphaFoldDB" id="A0A8J2ZSS1"/>
<dbReference type="InterPro" id="IPR006059">
    <property type="entry name" value="SBP"/>
</dbReference>
<dbReference type="GO" id="GO:0015768">
    <property type="term" value="P:maltose transport"/>
    <property type="evidence" value="ECO:0007669"/>
    <property type="project" value="TreeGrafter"/>
</dbReference>
<dbReference type="EMBL" id="BMFV01000003">
    <property type="protein sequence ID" value="GGH76320.1"/>
    <property type="molecule type" value="Genomic_DNA"/>
</dbReference>
<keyword evidence="6" id="KW-1185">Reference proteome</keyword>
<comment type="similarity">
    <text evidence="1">Belongs to the bacterial solute-binding protein 1 family.</text>
</comment>
<name>A0A8J2ZSS1_9BACL</name>
<evidence type="ECO:0000313" key="6">
    <source>
        <dbReference type="Proteomes" id="UP000656813"/>
    </source>
</evidence>
<evidence type="ECO:0000256" key="1">
    <source>
        <dbReference type="ARBA" id="ARBA00008520"/>
    </source>
</evidence>
<accession>A0A8J2ZSS1</accession>
<dbReference type="SUPFAM" id="SSF53850">
    <property type="entry name" value="Periplasmic binding protein-like II"/>
    <property type="match status" value="1"/>
</dbReference>
<reference evidence="5" key="1">
    <citation type="journal article" date="2014" name="Int. J. Syst. Evol. Microbiol.">
        <title>Complete genome sequence of Corynebacterium casei LMG S-19264T (=DSM 44701T), isolated from a smear-ripened cheese.</title>
        <authorList>
            <consortium name="US DOE Joint Genome Institute (JGI-PGF)"/>
            <person name="Walter F."/>
            <person name="Albersmeier A."/>
            <person name="Kalinowski J."/>
            <person name="Ruckert C."/>
        </authorList>
    </citation>
    <scope>NUCLEOTIDE SEQUENCE</scope>
    <source>
        <strain evidence="5">CGMCC 1.12777</strain>
    </source>
</reference>
<organism evidence="5 6">
    <name type="scientific">Pullulanibacillus pueri</name>
    <dbReference type="NCBI Taxonomy" id="1437324"/>
    <lineage>
        <taxon>Bacteria</taxon>
        <taxon>Bacillati</taxon>
        <taxon>Bacillota</taxon>
        <taxon>Bacilli</taxon>
        <taxon>Bacillales</taxon>
        <taxon>Sporolactobacillaceae</taxon>
        <taxon>Pullulanibacillus</taxon>
    </lineage>
</organism>
<dbReference type="CDD" id="cd14748">
    <property type="entry name" value="PBP2_UgpB"/>
    <property type="match status" value="1"/>
</dbReference>
<feature type="signal peptide" evidence="4">
    <location>
        <begin position="1"/>
        <end position="22"/>
    </location>
</feature>
<dbReference type="Proteomes" id="UP000656813">
    <property type="component" value="Unassembled WGS sequence"/>
</dbReference>
<evidence type="ECO:0000256" key="4">
    <source>
        <dbReference type="SAM" id="SignalP"/>
    </source>
</evidence>
<dbReference type="PROSITE" id="PS51257">
    <property type="entry name" value="PROKAR_LIPOPROTEIN"/>
    <property type="match status" value="1"/>
</dbReference>
<dbReference type="GO" id="GO:0042956">
    <property type="term" value="P:maltodextrin transmembrane transport"/>
    <property type="evidence" value="ECO:0007669"/>
    <property type="project" value="TreeGrafter"/>
</dbReference>
<dbReference type="PANTHER" id="PTHR30061">
    <property type="entry name" value="MALTOSE-BINDING PERIPLASMIC PROTEIN"/>
    <property type="match status" value="1"/>
</dbReference>
<gene>
    <name evidence="5" type="ORF">GCM10007096_06570</name>
</gene>
<proteinExistence type="inferred from homology"/>
<comment type="caution">
    <text evidence="5">The sequence shown here is derived from an EMBL/GenBank/DDBJ whole genome shotgun (WGS) entry which is preliminary data.</text>
</comment>
<sequence>MKKKLISITVMIILIFALSACGSSKDSGGKDGKVTLTLLTHYSAQQEDELMKYIKMWNKENPNIQVKHKSVNFDNLLSTVMAQQTSGQSSDIVHVYSLWGGQLNQSHVLATPPKDVTDDIKSNYPDAAIKSSSVNGNLLGYPSEIETYALFYNKKLLKEAGYDSPPKTWDEMYEMSEKLTKKDSKGKIKQEGFGLLSGWDSAVVHPYLSLLYTNGGNFLSSNHKQAELNSPEAQQTFDYEMKFINSGITDRSFDAQKGFANEDVAMTINAGWWLGSLKTTMKDKFKDVAVAPIPSPDGNGQGSISYGYFYGVNNQSKHKEEAWKFLKWLNSKELDNGATGESQFLVSQGIIPTRNSDIKALSKELSDPNYKPFINALDFAKPEPNIFAGQKIKTDLQKQIEQVWSKQTSVKNGLNNANKVINQELK</sequence>
<evidence type="ECO:0000256" key="3">
    <source>
        <dbReference type="ARBA" id="ARBA00022729"/>
    </source>
</evidence>
<keyword evidence="2" id="KW-0813">Transport</keyword>
<reference evidence="5" key="2">
    <citation type="submission" date="2020-09" db="EMBL/GenBank/DDBJ databases">
        <authorList>
            <person name="Sun Q."/>
            <person name="Zhou Y."/>
        </authorList>
    </citation>
    <scope>NUCLEOTIDE SEQUENCE</scope>
    <source>
        <strain evidence="5">CGMCC 1.12777</strain>
    </source>
</reference>
<keyword evidence="3 4" id="KW-0732">Signal</keyword>
<evidence type="ECO:0000313" key="5">
    <source>
        <dbReference type="EMBL" id="GGH76320.1"/>
    </source>
</evidence>
<dbReference type="GO" id="GO:0055052">
    <property type="term" value="C:ATP-binding cassette (ABC) transporter complex, substrate-binding subunit-containing"/>
    <property type="evidence" value="ECO:0007669"/>
    <property type="project" value="TreeGrafter"/>
</dbReference>
<dbReference type="RefSeq" id="WP_188495972.1">
    <property type="nucleotide sequence ID" value="NZ_BMFV01000003.1"/>
</dbReference>
<dbReference type="GO" id="GO:1901982">
    <property type="term" value="F:maltose binding"/>
    <property type="evidence" value="ECO:0007669"/>
    <property type="project" value="TreeGrafter"/>
</dbReference>
<feature type="chain" id="PRO_5035233297" evidence="4">
    <location>
        <begin position="23"/>
        <end position="426"/>
    </location>
</feature>